<reference evidence="5 6" key="1">
    <citation type="submission" date="2024-09" db="EMBL/GenBank/DDBJ databases">
        <authorList>
            <person name="Sun Q."/>
            <person name="Mori K."/>
        </authorList>
    </citation>
    <scope>NUCLEOTIDE SEQUENCE [LARGE SCALE GENOMIC DNA]</scope>
    <source>
        <strain evidence="5 6">CGMCC 1.15906</strain>
    </source>
</reference>
<dbReference type="PROSITE" id="PS00135">
    <property type="entry name" value="TRYPSIN_SER"/>
    <property type="match status" value="1"/>
</dbReference>
<feature type="compositionally biased region" description="Polar residues" evidence="2">
    <location>
        <begin position="72"/>
        <end position="81"/>
    </location>
</feature>
<organism evidence="5 6">
    <name type="scientific">Kribbella deserti</name>
    <dbReference type="NCBI Taxonomy" id="1926257"/>
    <lineage>
        <taxon>Bacteria</taxon>
        <taxon>Bacillati</taxon>
        <taxon>Actinomycetota</taxon>
        <taxon>Actinomycetes</taxon>
        <taxon>Propionibacteriales</taxon>
        <taxon>Kribbellaceae</taxon>
        <taxon>Kribbella</taxon>
    </lineage>
</organism>
<dbReference type="InterPro" id="IPR009003">
    <property type="entry name" value="Peptidase_S1_PA"/>
</dbReference>
<feature type="region of interest" description="Disordered" evidence="2">
    <location>
        <begin position="50"/>
        <end position="81"/>
    </location>
</feature>
<dbReference type="EMBL" id="JBHLTC010000035">
    <property type="protein sequence ID" value="MFC0627510.1"/>
    <property type="molecule type" value="Genomic_DNA"/>
</dbReference>
<dbReference type="Gene3D" id="2.40.10.10">
    <property type="entry name" value="Trypsin-like serine proteases"/>
    <property type="match status" value="1"/>
</dbReference>
<dbReference type="InterPro" id="IPR013783">
    <property type="entry name" value="Ig-like_fold"/>
</dbReference>
<name>A0ABV6QS90_9ACTN</name>
<dbReference type="Gene3D" id="2.60.40.10">
    <property type="entry name" value="Immunoglobulins"/>
    <property type="match status" value="2"/>
</dbReference>
<feature type="chain" id="PRO_5046240852" evidence="3">
    <location>
        <begin position="23"/>
        <end position="513"/>
    </location>
</feature>
<feature type="domain" description="Peptidase S1" evidence="4">
    <location>
        <begin position="77"/>
        <end position="306"/>
    </location>
</feature>
<evidence type="ECO:0000256" key="3">
    <source>
        <dbReference type="SAM" id="SignalP"/>
    </source>
</evidence>
<comment type="caution">
    <text evidence="5">The sequence shown here is derived from an EMBL/GenBank/DDBJ whole genome shotgun (WGS) entry which is preliminary data.</text>
</comment>
<feature type="signal peptide" evidence="3">
    <location>
        <begin position="1"/>
        <end position="22"/>
    </location>
</feature>
<proteinExistence type="predicted"/>
<evidence type="ECO:0000313" key="6">
    <source>
        <dbReference type="Proteomes" id="UP001589890"/>
    </source>
</evidence>
<evidence type="ECO:0000259" key="4">
    <source>
        <dbReference type="PROSITE" id="PS50240"/>
    </source>
</evidence>
<keyword evidence="3" id="KW-0732">Signal</keyword>
<gene>
    <name evidence="5" type="ORF">ACFFGN_25775</name>
</gene>
<evidence type="ECO:0000256" key="2">
    <source>
        <dbReference type="SAM" id="MobiDB-lite"/>
    </source>
</evidence>
<keyword evidence="1" id="KW-1015">Disulfide bond</keyword>
<dbReference type="InterPro" id="IPR033116">
    <property type="entry name" value="TRYPSIN_SER"/>
</dbReference>
<accession>A0ABV6QS90</accession>
<dbReference type="Proteomes" id="UP001589890">
    <property type="component" value="Unassembled WGS sequence"/>
</dbReference>
<dbReference type="InterPro" id="IPR001254">
    <property type="entry name" value="Trypsin_dom"/>
</dbReference>
<dbReference type="InterPro" id="IPR050430">
    <property type="entry name" value="Peptidase_S1"/>
</dbReference>
<dbReference type="SUPFAM" id="SSF50494">
    <property type="entry name" value="Trypsin-like serine proteases"/>
    <property type="match status" value="1"/>
</dbReference>
<dbReference type="PANTHER" id="PTHR24276:SF98">
    <property type="entry name" value="FI18310P1-RELATED"/>
    <property type="match status" value="1"/>
</dbReference>
<evidence type="ECO:0000313" key="5">
    <source>
        <dbReference type="EMBL" id="MFC0627510.1"/>
    </source>
</evidence>
<sequence length="513" mass="52203">MRRTTPLLLGIAALTALVPLSAAPAAAGSYGAYGAYGAYGSAGAYGSDMQDDEPPAWRAATYEGDTEPDPSGPTTSFHNGQPATVDEFPAIIAGLRAGGTRPQGQTCTGSVIAPRKILIAAHCADSSGEKSFLYGLDDLNDAGGTRVAVVDYKKHPKYVNFDQGYDVAVVTVAADIPVRGGKYATVATSADAGLEKPGGSGLGFGYGRKEFDDSSRDVTLDKATLPIVDGDRVCTGVGAGFKSATMVCAGYADGRTTILPGDSGGPLIVDGKVIGVASWSRSDFKWYSVYGRLTNEMGDWVKAQIVDTPPQADFKIAASPSTVKVAPGKYISTTVTSTAGQTGAENIRLTASGLPTGVTATFQPDSITTGATAKLTLDAATTAPAGNHTITVTGTNAAGKASTTTITLTVEGSTSGEVKVTATPSSGTVRQGQLAQTAVTATGGTGNLTISASGAPAGTQVFYNPATIAQGGTSNVWFFTNFQTAPGTYPIKITARSSDGKTGTTTYTLTITR</sequence>
<dbReference type="SMART" id="SM00020">
    <property type="entry name" value="Tryp_SPc"/>
    <property type="match status" value="1"/>
</dbReference>
<dbReference type="GO" id="GO:0016787">
    <property type="term" value="F:hydrolase activity"/>
    <property type="evidence" value="ECO:0007669"/>
    <property type="project" value="UniProtKB-KW"/>
</dbReference>
<protein>
    <submittedName>
        <fullName evidence="5">Trypsin-like serine protease</fullName>
        <ecNumber evidence="5">3.4.21.-</ecNumber>
    </submittedName>
</protein>
<dbReference type="RefSeq" id="WP_380052380.1">
    <property type="nucleotide sequence ID" value="NZ_JBHLTC010000035.1"/>
</dbReference>
<dbReference type="PANTHER" id="PTHR24276">
    <property type="entry name" value="POLYSERASE-RELATED"/>
    <property type="match status" value="1"/>
</dbReference>
<dbReference type="Pfam" id="PF00089">
    <property type="entry name" value="Trypsin"/>
    <property type="match status" value="1"/>
</dbReference>
<keyword evidence="5" id="KW-0378">Hydrolase</keyword>
<dbReference type="InterPro" id="IPR043504">
    <property type="entry name" value="Peptidase_S1_PA_chymotrypsin"/>
</dbReference>
<dbReference type="PROSITE" id="PS50240">
    <property type="entry name" value="TRYPSIN_DOM"/>
    <property type="match status" value="1"/>
</dbReference>
<keyword evidence="6" id="KW-1185">Reference proteome</keyword>
<dbReference type="EC" id="3.4.21.-" evidence="5"/>
<evidence type="ECO:0000256" key="1">
    <source>
        <dbReference type="ARBA" id="ARBA00023157"/>
    </source>
</evidence>